<accession>A0A0N4YCP4</accession>
<feature type="compositionally biased region" description="Basic and acidic residues" evidence="1">
    <location>
        <begin position="61"/>
        <end position="72"/>
    </location>
</feature>
<evidence type="ECO:0000313" key="5">
    <source>
        <dbReference type="WBParaSite" id="NBR_0001432701-mRNA-1"/>
    </source>
</evidence>
<dbReference type="EMBL" id="UYSL01021319">
    <property type="protein sequence ID" value="VDL77917.1"/>
    <property type="molecule type" value="Genomic_DNA"/>
</dbReference>
<feature type="region of interest" description="Disordered" evidence="1">
    <location>
        <begin position="53"/>
        <end position="72"/>
    </location>
</feature>
<keyword evidence="2" id="KW-0472">Membrane</keyword>
<protein>
    <submittedName>
        <fullName evidence="5">Small integral membrane protein 29</fullName>
    </submittedName>
</protein>
<reference evidence="3 4" key="2">
    <citation type="submission" date="2018-11" db="EMBL/GenBank/DDBJ databases">
        <authorList>
            <consortium name="Pathogen Informatics"/>
        </authorList>
    </citation>
    <scope>NUCLEOTIDE SEQUENCE [LARGE SCALE GENOMIC DNA]</scope>
</reference>
<name>A0A0N4YCP4_NIPBR</name>
<organism evidence="5">
    <name type="scientific">Nippostrongylus brasiliensis</name>
    <name type="common">Rat hookworm</name>
    <dbReference type="NCBI Taxonomy" id="27835"/>
    <lineage>
        <taxon>Eukaryota</taxon>
        <taxon>Metazoa</taxon>
        <taxon>Ecdysozoa</taxon>
        <taxon>Nematoda</taxon>
        <taxon>Chromadorea</taxon>
        <taxon>Rhabditida</taxon>
        <taxon>Rhabditina</taxon>
        <taxon>Rhabditomorpha</taxon>
        <taxon>Strongyloidea</taxon>
        <taxon>Heligmosomidae</taxon>
        <taxon>Nippostrongylus</taxon>
    </lineage>
</organism>
<keyword evidence="2" id="KW-1133">Transmembrane helix</keyword>
<evidence type="ECO:0000313" key="3">
    <source>
        <dbReference type="EMBL" id="VDL77917.1"/>
    </source>
</evidence>
<dbReference type="AlphaFoldDB" id="A0A0N4YCP4"/>
<gene>
    <name evidence="3" type="ORF">NBR_LOCUS14328</name>
</gene>
<dbReference type="Proteomes" id="UP000271162">
    <property type="component" value="Unassembled WGS sequence"/>
</dbReference>
<feature type="transmembrane region" description="Helical" evidence="2">
    <location>
        <begin position="15"/>
        <end position="34"/>
    </location>
</feature>
<reference evidence="5" key="1">
    <citation type="submission" date="2017-02" db="UniProtKB">
        <authorList>
            <consortium name="WormBaseParasite"/>
        </authorList>
    </citation>
    <scope>IDENTIFICATION</scope>
</reference>
<evidence type="ECO:0000256" key="1">
    <source>
        <dbReference type="SAM" id="MobiDB-lite"/>
    </source>
</evidence>
<evidence type="ECO:0000256" key="2">
    <source>
        <dbReference type="SAM" id="Phobius"/>
    </source>
</evidence>
<keyword evidence="4" id="KW-1185">Reference proteome</keyword>
<proteinExistence type="predicted"/>
<dbReference type="OMA" id="PRVEHIL"/>
<dbReference type="WBParaSite" id="NBR_0001432701-mRNA-1">
    <property type="protein sequence ID" value="NBR_0001432701-mRNA-1"/>
    <property type="gene ID" value="NBR_0001432701"/>
</dbReference>
<sequence length="72" mass="8128">MNFWEEFTTARAEHLFPIFLLLAILFLSLIACVVDCRRERNLKDITLPPPAPSNIVVTDGKTGEQKEVAAQE</sequence>
<evidence type="ECO:0000313" key="4">
    <source>
        <dbReference type="Proteomes" id="UP000271162"/>
    </source>
</evidence>
<keyword evidence="2" id="KW-0812">Transmembrane</keyword>